<evidence type="ECO:0000313" key="1">
    <source>
        <dbReference type="EMBL" id="KAJ9598241.1"/>
    </source>
</evidence>
<reference evidence="1" key="2">
    <citation type="submission" date="2023-05" db="EMBL/GenBank/DDBJ databases">
        <authorList>
            <person name="Fouks B."/>
        </authorList>
    </citation>
    <scope>NUCLEOTIDE SEQUENCE</scope>
    <source>
        <strain evidence="1">Stay&amp;Tobe</strain>
        <tissue evidence="1">Testes</tissue>
    </source>
</reference>
<sequence>MALFKHTRTPANLVMLYFEEPDTSAHSFGPESTEVLGYIQRVDNITSYLRQRLTSLNLLNSVNVVLLSDHGMATVTPQRIFNLTHYVNKAFFQIVDTSPILQIYPIKGKENTVYNALKTASQTANFSIYRRNEMPQRWHYAQSNRAPPILAVANVGYAFNDLIEWYQDVVVKKINIPCKKDVCFMR</sequence>
<dbReference type="Gene3D" id="3.40.720.10">
    <property type="entry name" value="Alkaline Phosphatase, subunit A"/>
    <property type="match status" value="1"/>
</dbReference>
<dbReference type="AlphaFoldDB" id="A0AAD8EQ23"/>
<evidence type="ECO:0008006" key="3">
    <source>
        <dbReference type="Google" id="ProtNLM"/>
    </source>
</evidence>
<protein>
    <recommendedName>
        <fullName evidence="3">Ectonucleotide pyrophosphatase/phosphodiesterase family member 5</fullName>
    </recommendedName>
</protein>
<gene>
    <name evidence="1" type="ORF">L9F63_011062</name>
</gene>
<organism evidence="1 2">
    <name type="scientific">Diploptera punctata</name>
    <name type="common">Pacific beetle cockroach</name>
    <dbReference type="NCBI Taxonomy" id="6984"/>
    <lineage>
        <taxon>Eukaryota</taxon>
        <taxon>Metazoa</taxon>
        <taxon>Ecdysozoa</taxon>
        <taxon>Arthropoda</taxon>
        <taxon>Hexapoda</taxon>
        <taxon>Insecta</taxon>
        <taxon>Pterygota</taxon>
        <taxon>Neoptera</taxon>
        <taxon>Polyneoptera</taxon>
        <taxon>Dictyoptera</taxon>
        <taxon>Blattodea</taxon>
        <taxon>Blaberoidea</taxon>
        <taxon>Blaberidae</taxon>
        <taxon>Diplopterinae</taxon>
        <taxon>Diploptera</taxon>
    </lineage>
</organism>
<reference evidence="1" key="1">
    <citation type="journal article" date="2023" name="IScience">
        <title>Live-bearing cockroach genome reveals convergent evolutionary mechanisms linked to viviparity in insects and beyond.</title>
        <authorList>
            <person name="Fouks B."/>
            <person name="Harrison M.C."/>
            <person name="Mikhailova A.A."/>
            <person name="Marchal E."/>
            <person name="English S."/>
            <person name="Carruthers M."/>
            <person name="Jennings E.C."/>
            <person name="Chiamaka E.L."/>
            <person name="Frigard R.A."/>
            <person name="Pippel M."/>
            <person name="Attardo G.M."/>
            <person name="Benoit J.B."/>
            <person name="Bornberg-Bauer E."/>
            <person name="Tobe S.S."/>
        </authorList>
    </citation>
    <scope>NUCLEOTIDE SEQUENCE</scope>
    <source>
        <strain evidence="1">Stay&amp;Tobe</strain>
    </source>
</reference>
<comment type="caution">
    <text evidence="1">The sequence shown here is derived from an EMBL/GenBank/DDBJ whole genome shotgun (WGS) entry which is preliminary data.</text>
</comment>
<dbReference type="Pfam" id="PF01663">
    <property type="entry name" value="Phosphodiest"/>
    <property type="match status" value="1"/>
</dbReference>
<dbReference type="Proteomes" id="UP001233999">
    <property type="component" value="Unassembled WGS sequence"/>
</dbReference>
<dbReference type="PANTHER" id="PTHR10151:SF120">
    <property type="entry name" value="BIS(5'-ADENOSYL)-TRIPHOSPHATASE"/>
    <property type="match status" value="1"/>
</dbReference>
<accession>A0AAD8EQ23</accession>
<dbReference type="PANTHER" id="PTHR10151">
    <property type="entry name" value="ECTONUCLEOTIDE PYROPHOSPHATASE/PHOSPHODIESTERASE"/>
    <property type="match status" value="1"/>
</dbReference>
<dbReference type="InterPro" id="IPR017850">
    <property type="entry name" value="Alkaline_phosphatase_core_sf"/>
</dbReference>
<dbReference type="SUPFAM" id="SSF53649">
    <property type="entry name" value="Alkaline phosphatase-like"/>
    <property type="match status" value="1"/>
</dbReference>
<proteinExistence type="predicted"/>
<dbReference type="EMBL" id="JASPKZ010001233">
    <property type="protein sequence ID" value="KAJ9598241.1"/>
    <property type="molecule type" value="Genomic_DNA"/>
</dbReference>
<keyword evidence="2" id="KW-1185">Reference proteome</keyword>
<name>A0AAD8EQ23_DIPPU</name>
<evidence type="ECO:0000313" key="2">
    <source>
        <dbReference type="Proteomes" id="UP001233999"/>
    </source>
</evidence>
<dbReference type="InterPro" id="IPR002591">
    <property type="entry name" value="Phosphodiest/P_Trfase"/>
</dbReference>
<dbReference type="GO" id="GO:0016787">
    <property type="term" value="F:hydrolase activity"/>
    <property type="evidence" value="ECO:0007669"/>
    <property type="project" value="UniProtKB-ARBA"/>
</dbReference>